<protein>
    <submittedName>
        <fullName evidence="8">G protein-coupled glucose receptor regulating Gpa2-domain-containing protein</fullName>
    </submittedName>
</protein>
<name>A0ABR1LZH1_9PEZI</name>
<dbReference type="Pfam" id="PF11710">
    <property type="entry name" value="Git3"/>
    <property type="match status" value="1"/>
</dbReference>
<proteinExistence type="predicted"/>
<evidence type="ECO:0000256" key="2">
    <source>
        <dbReference type="ARBA" id="ARBA00022692"/>
    </source>
</evidence>
<feature type="transmembrane region" description="Helical" evidence="6">
    <location>
        <begin position="52"/>
        <end position="75"/>
    </location>
</feature>
<feature type="compositionally biased region" description="Low complexity" evidence="5">
    <location>
        <begin position="327"/>
        <end position="340"/>
    </location>
</feature>
<dbReference type="PANTHER" id="PTHR23112:SF37">
    <property type="entry name" value="G PROTEIN-COUPLED RECEPTOR GPR1"/>
    <property type="match status" value="1"/>
</dbReference>
<dbReference type="SUPFAM" id="SSF81321">
    <property type="entry name" value="Family A G protein-coupled receptor-like"/>
    <property type="match status" value="1"/>
</dbReference>
<evidence type="ECO:0000256" key="5">
    <source>
        <dbReference type="SAM" id="MobiDB-lite"/>
    </source>
</evidence>
<keyword evidence="4 6" id="KW-0472">Membrane</keyword>
<reference evidence="8 9" key="1">
    <citation type="submission" date="2024-04" db="EMBL/GenBank/DDBJ databases">
        <title>Phyllosticta paracitricarpa is synonymous to the EU quarantine fungus P. citricarpa based on phylogenomic analyses.</title>
        <authorList>
            <consortium name="Lawrence Berkeley National Laboratory"/>
            <person name="Van ingen-buijs V.A."/>
            <person name="Van westerhoven A.C."/>
            <person name="Haridas S."/>
            <person name="Skiadas P."/>
            <person name="Martin F."/>
            <person name="Groenewald J.Z."/>
            <person name="Crous P.W."/>
            <person name="Seidl M.F."/>
        </authorList>
    </citation>
    <scope>NUCLEOTIDE SEQUENCE [LARGE SCALE GENOMIC DNA]</scope>
    <source>
        <strain evidence="8 9">CPC 17464</strain>
    </source>
</reference>
<evidence type="ECO:0000259" key="7">
    <source>
        <dbReference type="Pfam" id="PF11710"/>
    </source>
</evidence>
<keyword evidence="9" id="KW-1185">Reference proteome</keyword>
<accession>A0ABR1LZH1</accession>
<keyword evidence="3 6" id="KW-1133">Transmembrane helix</keyword>
<dbReference type="GeneID" id="92032581"/>
<dbReference type="EMBL" id="JBBPEH010000004">
    <property type="protein sequence ID" value="KAK7539460.1"/>
    <property type="molecule type" value="Genomic_DNA"/>
</dbReference>
<feature type="transmembrane region" description="Helical" evidence="6">
    <location>
        <begin position="359"/>
        <end position="377"/>
    </location>
</feature>
<feature type="transmembrane region" description="Helical" evidence="6">
    <location>
        <begin position="130"/>
        <end position="150"/>
    </location>
</feature>
<dbReference type="PANTHER" id="PTHR23112">
    <property type="entry name" value="G PROTEIN-COUPLED RECEPTOR 157-RELATED"/>
    <property type="match status" value="1"/>
</dbReference>
<keyword evidence="8" id="KW-0675">Receptor</keyword>
<evidence type="ECO:0000313" key="8">
    <source>
        <dbReference type="EMBL" id="KAK7539460.1"/>
    </source>
</evidence>
<dbReference type="Proteomes" id="UP001360953">
    <property type="component" value="Unassembled WGS sequence"/>
</dbReference>
<feature type="region of interest" description="Disordered" evidence="5">
    <location>
        <begin position="263"/>
        <end position="347"/>
    </location>
</feature>
<feature type="transmembrane region" description="Helical" evidence="6">
    <location>
        <begin position="177"/>
        <end position="197"/>
    </location>
</feature>
<comment type="subcellular location">
    <subcellularLocation>
        <location evidence="1">Membrane</location>
        <topology evidence="1">Multi-pass membrane protein</topology>
    </subcellularLocation>
</comment>
<dbReference type="Gene3D" id="1.20.1070.10">
    <property type="entry name" value="Rhodopsin 7-helix transmembrane proteins"/>
    <property type="match status" value="1"/>
</dbReference>
<evidence type="ECO:0000256" key="4">
    <source>
        <dbReference type="ARBA" id="ARBA00023136"/>
    </source>
</evidence>
<comment type="caution">
    <text evidence="8">The sequence shown here is derived from an EMBL/GenBank/DDBJ whole genome shotgun (WGS) entry which is preliminary data.</text>
</comment>
<sequence length="432" mass="46999">MATTVVPPPKYDPRIALPALVGSVLSCVATSAVLVCYVLYRGQQRSFRHALVFNLALAEFVNTLNNSISGSLKVANHGGLTPGFLCSLNGFIGQLSIQAADFSILAIALVTLLTVKHFAYMPRASWGKKLAICLSVYIVPVVTSTVSVSLRVMAPVSGNWCWISEDKTALRYALGHGWRFAVMFGTMFIYIYLAAYMRKNFFSSYLSDVSSGASYGTSDAVGDDDDDDRTESQIELANILKNPAAIERDDSPLRGELPLHHHAHYHSRRPSQSNAGSTPARRGTHHSSRRPSAATTGKGIPATTTVDLFANPFPANEAVPSDGSPLPMGTTAQPAATPGAGISGAAQSRKVEREVKRMMMLNAYPVLYVLLWIPGAVNRFVEASGHKVKWLAIAQSSTQYVGLANALTYGFNEHLWRRIRHDVRGWFRRGKS</sequence>
<dbReference type="InterPro" id="IPR023041">
    <property type="entry name" value="Glucose_rcpt_Git3-like_N"/>
</dbReference>
<feature type="transmembrane region" description="Helical" evidence="6">
    <location>
        <begin position="95"/>
        <end position="118"/>
    </location>
</feature>
<gene>
    <name evidence="8" type="ORF">J3D65DRAFT_618708</name>
</gene>
<evidence type="ECO:0000313" key="9">
    <source>
        <dbReference type="Proteomes" id="UP001360953"/>
    </source>
</evidence>
<feature type="domain" description="Glucose receptor Git3-like N-terminal" evidence="7">
    <location>
        <begin position="19"/>
        <end position="201"/>
    </location>
</feature>
<evidence type="ECO:0000256" key="1">
    <source>
        <dbReference type="ARBA" id="ARBA00004141"/>
    </source>
</evidence>
<feature type="transmembrane region" description="Helical" evidence="6">
    <location>
        <begin position="15"/>
        <end position="40"/>
    </location>
</feature>
<evidence type="ECO:0000256" key="3">
    <source>
        <dbReference type="ARBA" id="ARBA00022989"/>
    </source>
</evidence>
<dbReference type="CDD" id="cd00637">
    <property type="entry name" value="7tm_classA_rhodopsin-like"/>
    <property type="match status" value="1"/>
</dbReference>
<evidence type="ECO:0000256" key="6">
    <source>
        <dbReference type="SAM" id="Phobius"/>
    </source>
</evidence>
<organism evidence="8 9">
    <name type="scientific">Phyllosticta citribraziliensis</name>
    <dbReference type="NCBI Taxonomy" id="989973"/>
    <lineage>
        <taxon>Eukaryota</taxon>
        <taxon>Fungi</taxon>
        <taxon>Dikarya</taxon>
        <taxon>Ascomycota</taxon>
        <taxon>Pezizomycotina</taxon>
        <taxon>Dothideomycetes</taxon>
        <taxon>Dothideomycetes incertae sedis</taxon>
        <taxon>Botryosphaeriales</taxon>
        <taxon>Phyllostictaceae</taxon>
        <taxon>Phyllosticta</taxon>
    </lineage>
</organism>
<keyword evidence="2 6" id="KW-0812">Transmembrane</keyword>
<dbReference type="RefSeq" id="XP_066656731.1">
    <property type="nucleotide sequence ID" value="XM_066799675.1"/>
</dbReference>